<comment type="function">
    <text evidence="9">Catalyzes the thermodynamically favored C-C bond cleavage of (2R,3S)-2-methylisocitrate to yield pyruvate and succinate.</text>
</comment>
<dbReference type="PANTHER" id="PTHR42905:SF5">
    <property type="entry name" value="CARBOXYVINYL-CARBOXYPHOSPHONATE PHOSPHORYLMUTASE, CHLOROPLASTIC"/>
    <property type="match status" value="1"/>
</dbReference>
<dbReference type="InterPro" id="IPR015813">
    <property type="entry name" value="Pyrv/PenolPyrv_kinase-like_dom"/>
</dbReference>
<dbReference type="InterPro" id="IPR040442">
    <property type="entry name" value="Pyrv_kinase-like_dom_sf"/>
</dbReference>
<dbReference type="Pfam" id="PF13714">
    <property type="entry name" value="PEP_mutase"/>
    <property type="match status" value="1"/>
</dbReference>
<evidence type="ECO:0000313" key="11">
    <source>
        <dbReference type="Proteomes" id="UP000066284"/>
    </source>
</evidence>
<comment type="catalytic activity">
    <reaction evidence="1 9">
        <text>(2S,3R)-3-hydroxybutane-1,2,3-tricarboxylate = pyruvate + succinate</text>
        <dbReference type="Rhea" id="RHEA:16809"/>
        <dbReference type="ChEBI" id="CHEBI:15361"/>
        <dbReference type="ChEBI" id="CHEBI:30031"/>
        <dbReference type="ChEBI" id="CHEBI:57429"/>
        <dbReference type="EC" id="4.1.3.30"/>
    </reaction>
</comment>
<dbReference type="UniPathway" id="UPA00946"/>
<dbReference type="PROSITE" id="PS00161">
    <property type="entry name" value="ISOCITRATE_LYASE"/>
    <property type="match status" value="1"/>
</dbReference>
<evidence type="ECO:0000256" key="1">
    <source>
        <dbReference type="ARBA" id="ARBA00001050"/>
    </source>
</evidence>
<keyword evidence="6 9" id="KW-0456">Lyase</keyword>
<dbReference type="Gene3D" id="3.20.20.60">
    <property type="entry name" value="Phosphoenolpyruvate-binding domains"/>
    <property type="match status" value="1"/>
</dbReference>
<comment type="subunit">
    <text evidence="7">Homotetramer; dimer of dimers.</text>
</comment>
<evidence type="ECO:0000313" key="10">
    <source>
        <dbReference type="EMBL" id="CUQ65910.1"/>
    </source>
</evidence>
<dbReference type="EMBL" id="LN885086">
    <property type="protein sequence ID" value="CUQ65910.1"/>
    <property type="molecule type" value="Genomic_DNA"/>
</dbReference>
<dbReference type="KEGG" id="nio:NITINOP_0935"/>
<protein>
    <recommendedName>
        <fullName evidence="9">Methylisocitrate lyase</fullName>
        <ecNumber evidence="9">4.1.3.30</ecNumber>
    </recommendedName>
</protein>
<keyword evidence="5" id="KW-0460">Magnesium</keyword>
<dbReference type="InterPro" id="IPR012695">
    <property type="entry name" value="PrpB"/>
</dbReference>
<dbReference type="RefSeq" id="WP_062487735.1">
    <property type="nucleotide sequence ID" value="NZ_LN885086.1"/>
</dbReference>
<dbReference type="FunFam" id="3.20.20.60:FF:000009">
    <property type="entry name" value="2-methylisocitrate lyase"/>
    <property type="match status" value="1"/>
</dbReference>
<evidence type="ECO:0000256" key="6">
    <source>
        <dbReference type="ARBA" id="ARBA00023239"/>
    </source>
</evidence>
<gene>
    <name evidence="10" type="primary">prpB</name>
    <name evidence="10" type="ORF">NITINOP_0935</name>
</gene>
<dbReference type="GO" id="GO:0046421">
    <property type="term" value="F:methylisocitrate lyase activity"/>
    <property type="evidence" value="ECO:0007669"/>
    <property type="project" value="UniProtKB-EC"/>
</dbReference>
<evidence type="ECO:0000256" key="5">
    <source>
        <dbReference type="ARBA" id="ARBA00022842"/>
    </source>
</evidence>
<organism evidence="10 11">
    <name type="scientific">Candidatus Nitrospira inopinata</name>
    <dbReference type="NCBI Taxonomy" id="1715989"/>
    <lineage>
        <taxon>Bacteria</taxon>
        <taxon>Pseudomonadati</taxon>
        <taxon>Nitrospirota</taxon>
        <taxon>Nitrospiria</taxon>
        <taxon>Nitrospirales</taxon>
        <taxon>Nitrospiraceae</taxon>
        <taxon>Nitrospira</taxon>
    </lineage>
</organism>
<evidence type="ECO:0000256" key="7">
    <source>
        <dbReference type="ARBA" id="ARBA00044762"/>
    </source>
</evidence>
<dbReference type="CDD" id="cd00377">
    <property type="entry name" value="ICL_PEPM"/>
    <property type="match status" value="1"/>
</dbReference>
<sequence>MTRGESRSPGAKLREAIDRGTVVLPGAFNALTALQIERAGFQALYVSGAGLSAARGLPDLGLLSMAEVLADAAAIARVVSIPAIVDVDTGFGPPLAVMRTVEECERAGLAGIQIEDQDLPKKCGHLPGKRLVSLDEMTSKIRAACEARRDPTLVIVARTDARAVEGLEGAVKRARSYVEAGADVIFPEALESAEEFRLFAEGLAGERGAVPKVPLLANMTEFGKTPYLSVAEFESLGYRLVLFPVTALRVAAKAVELLLAEVKRLGSQRHLLERMQTRHELYDLLRYEDYERRSRLCEAKEEGHADR</sequence>
<comment type="pathway">
    <text evidence="9">Organic acid metabolism; propanoate degradation.</text>
</comment>
<dbReference type="InterPro" id="IPR039556">
    <property type="entry name" value="ICL/PEPM"/>
</dbReference>
<evidence type="ECO:0000256" key="4">
    <source>
        <dbReference type="ARBA" id="ARBA00022723"/>
    </source>
</evidence>
<comment type="function">
    <text evidence="8">Involved in the catabolism of short chain fatty acids (SCFA) via the 2-methylcitrate cycle I (propionate degradation route). Catalyzes the thermodynamically favored C-C bond cleavage of (2R,3S)-2-methylisocitrate to yield pyruvate and succinate via an alpha-carboxy-carbanion intermediate.</text>
</comment>
<dbReference type="OrthoDB" id="9780430at2"/>
<dbReference type="SUPFAM" id="SSF51621">
    <property type="entry name" value="Phosphoenolpyruvate/pyruvate domain"/>
    <property type="match status" value="1"/>
</dbReference>
<keyword evidence="4" id="KW-0479">Metal-binding</keyword>
<reference evidence="11" key="1">
    <citation type="submission" date="2015-09" db="EMBL/GenBank/DDBJ databases">
        <authorList>
            <person name="Daims H."/>
        </authorList>
    </citation>
    <scope>NUCLEOTIDE SEQUENCE [LARGE SCALE GENOMIC DNA]</scope>
</reference>
<dbReference type="GO" id="GO:0046872">
    <property type="term" value="F:metal ion binding"/>
    <property type="evidence" value="ECO:0007669"/>
    <property type="project" value="UniProtKB-KW"/>
</dbReference>
<evidence type="ECO:0000256" key="8">
    <source>
        <dbReference type="ARBA" id="ARBA00057039"/>
    </source>
</evidence>
<dbReference type="PANTHER" id="PTHR42905">
    <property type="entry name" value="PHOSPHOENOLPYRUVATE CARBOXYLASE"/>
    <property type="match status" value="1"/>
</dbReference>
<accession>A0A0S4KU05</accession>
<dbReference type="AlphaFoldDB" id="A0A0S4KU05"/>
<evidence type="ECO:0000256" key="2">
    <source>
        <dbReference type="ARBA" id="ARBA00001946"/>
    </source>
</evidence>
<proteinExistence type="inferred from homology"/>
<evidence type="ECO:0000256" key="3">
    <source>
        <dbReference type="ARBA" id="ARBA00009282"/>
    </source>
</evidence>
<dbReference type="EC" id="4.1.3.30" evidence="9"/>
<dbReference type="InterPro" id="IPR018523">
    <property type="entry name" value="Isocitrate_lyase_ph_CS"/>
</dbReference>
<comment type="similarity">
    <text evidence="3 9">Belongs to the isocitrate lyase/PEP mutase superfamily. Methylisocitrate lyase family.</text>
</comment>
<name>A0A0S4KU05_9BACT</name>
<dbReference type="NCBIfam" id="TIGR02317">
    <property type="entry name" value="prpB"/>
    <property type="match status" value="1"/>
</dbReference>
<keyword evidence="11" id="KW-1185">Reference proteome</keyword>
<dbReference type="Proteomes" id="UP000066284">
    <property type="component" value="Chromosome 1"/>
</dbReference>
<evidence type="ECO:0000256" key="9">
    <source>
        <dbReference type="RuleBase" id="RU361121"/>
    </source>
</evidence>
<dbReference type="STRING" id="1715989.NITINOP_0935"/>
<comment type="cofactor">
    <cofactor evidence="2">
        <name>Mg(2+)</name>
        <dbReference type="ChEBI" id="CHEBI:18420"/>
    </cofactor>
</comment>
<dbReference type="GO" id="GO:0019629">
    <property type="term" value="P:propionate catabolic process, 2-methylcitrate cycle"/>
    <property type="evidence" value="ECO:0007669"/>
    <property type="project" value="InterPro"/>
</dbReference>